<dbReference type="RefSeq" id="WP_136373880.1">
    <property type="nucleotide sequence ID" value="NZ_SSOB01000070.1"/>
</dbReference>
<dbReference type="AlphaFoldDB" id="A0A4V3WDN2"/>
<protein>
    <submittedName>
        <fullName evidence="1">Rpn family recombination-promoting nuclease/putative transposase</fullName>
    </submittedName>
</protein>
<evidence type="ECO:0000313" key="2">
    <source>
        <dbReference type="Proteomes" id="UP000310636"/>
    </source>
</evidence>
<name>A0A4V3WDN2_9BACL</name>
<gene>
    <name evidence="1" type="ORF">E6C55_31830</name>
</gene>
<reference evidence="1 2" key="1">
    <citation type="submission" date="2019-04" db="EMBL/GenBank/DDBJ databases">
        <title>Cohnella sp. nov. isolated from preserved vegetables.</title>
        <authorList>
            <person name="Lin S.-Y."/>
            <person name="Hung M.-H."/>
            <person name="Young C.-C."/>
        </authorList>
    </citation>
    <scope>NUCLEOTIDE SEQUENCE [LARGE SCALE GENOMIC DNA]</scope>
    <source>
        <strain evidence="1 2">CC-MHH1044</strain>
    </source>
</reference>
<evidence type="ECO:0000313" key="1">
    <source>
        <dbReference type="EMBL" id="THF72801.1"/>
    </source>
</evidence>
<dbReference type="PANTHER" id="PTHR41317:SF1">
    <property type="entry name" value="PD-(D_E)XK NUCLEASE FAMILY TRANSPOSASE"/>
    <property type="match status" value="1"/>
</dbReference>
<dbReference type="Proteomes" id="UP000310636">
    <property type="component" value="Unassembled WGS sequence"/>
</dbReference>
<keyword evidence="2" id="KW-1185">Reference proteome</keyword>
<dbReference type="OrthoDB" id="1097360at2"/>
<dbReference type="NCBIfam" id="TIGR01784">
    <property type="entry name" value="T_den_put_tspse"/>
    <property type="match status" value="1"/>
</dbReference>
<dbReference type="Pfam" id="PF12784">
    <property type="entry name" value="PDDEXK_2"/>
    <property type="match status" value="1"/>
</dbReference>
<sequence>MTEQLLKPSVDFVFKKIFGSEENKDEVLLNFLNEVLRETEPKPFVSLTILNPNIDKNAVDDKQSILDVRAKTEDGKQVNLEIQVTNKHDMAKRSLYYSAKMYEEQLEEGKFYTTLQKVISINILTFNYIPNDRFHNIFHMREDHTGELLIDDIEIHFMELSKLGVKAHEMDRRLVNWLLFINGTNQDRWEELAMDTPGLKKAMTTLEFLSQDKEARLLYEARKKALLDEQSALDYVESRGEAKGKAEVAANMLQEGLSIPLIAKVTGLSGMEVEALKNRLH</sequence>
<organism evidence="1 2">
    <name type="scientific">Cohnella fermenti</name>
    <dbReference type="NCBI Taxonomy" id="2565925"/>
    <lineage>
        <taxon>Bacteria</taxon>
        <taxon>Bacillati</taxon>
        <taxon>Bacillota</taxon>
        <taxon>Bacilli</taxon>
        <taxon>Bacillales</taxon>
        <taxon>Paenibacillaceae</taxon>
        <taxon>Cohnella</taxon>
    </lineage>
</organism>
<dbReference type="EMBL" id="SSOB01000070">
    <property type="protein sequence ID" value="THF72801.1"/>
    <property type="molecule type" value="Genomic_DNA"/>
</dbReference>
<comment type="caution">
    <text evidence="1">The sequence shown here is derived from an EMBL/GenBank/DDBJ whole genome shotgun (WGS) entry which is preliminary data.</text>
</comment>
<proteinExistence type="predicted"/>
<accession>A0A4V3WDN2</accession>
<dbReference type="InterPro" id="IPR010106">
    <property type="entry name" value="RpnA"/>
</dbReference>
<dbReference type="PANTHER" id="PTHR41317">
    <property type="entry name" value="PD-(D_E)XK NUCLEASE FAMILY TRANSPOSASE"/>
    <property type="match status" value="1"/>
</dbReference>